<comment type="caution">
    <text evidence="3">The sequence shown here is derived from an EMBL/GenBank/DDBJ whole genome shotgun (WGS) entry which is preliminary data.</text>
</comment>
<protein>
    <submittedName>
        <fullName evidence="3">Uncharacterized protein</fullName>
    </submittedName>
</protein>
<gene>
    <name evidence="3" type="ORF">DI598_01630</name>
</gene>
<organism evidence="3 4">
    <name type="scientific">Pseudopedobacter saltans</name>
    <dbReference type="NCBI Taxonomy" id="151895"/>
    <lineage>
        <taxon>Bacteria</taxon>
        <taxon>Pseudomonadati</taxon>
        <taxon>Bacteroidota</taxon>
        <taxon>Sphingobacteriia</taxon>
        <taxon>Sphingobacteriales</taxon>
        <taxon>Sphingobacteriaceae</taxon>
        <taxon>Pseudopedobacter</taxon>
    </lineage>
</organism>
<feature type="transmembrane region" description="Helical" evidence="2">
    <location>
        <begin position="131"/>
        <end position="151"/>
    </location>
</feature>
<feature type="transmembrane region" description="Helical" evidence="2">
    <location>
        <begin position="58"/>
        <end position="79"/>
    </location>
</feature>
<keyword evidence="2" id="KW-1133">Transmembrane helix</keyword>
<evidence type="ECO:0000256" key="2">
    <source>
        <dbReference type="SAM" id="Phobius"/>
    </source>
</evidence>
<dbReference type="EMBL" id="QFOI01000013">
    <property type="protein sequence ID" value="PZP52084.1"/>
    <property type="molecule type" value="Genomic_DNA"/>
</dbReference>
<accession>A0A2W5FCQ3</accession>
<feature type="compositionally biased region" description="Low complexity" evidence="1">
    <location>
        <begin position="312"/>
        <end position="322"/>
    </location>
</feature>
<keyword evidence="2" id="KW-0812">Transmembrane</keyword>
<dbReference type="Proteomes" id="UP000249645">
    <property type="component" value="Unassembled WGS sequence"/>
</dbReference>
<proteinExistence type="predicted"/>
<evidence type="ECO:0000313" key="4">
    <source>
        <dbReference type="Proteomes" id="UP000249645"/>
    </source>
</evidence>
<sequence>MNYTVVKVMKSKGIAFLLTIFFGGFGLFYVSVTAGLVMGFLAPIVGFTILFKSNSSDALVTGLLLLFTYYITCFIWAIVGVSRQNRRIQEELDYYNSTNDQDSSTNNDNQVSYFSNDPTYSNEITTQRRGINIWLFVLVILSILGFLFYLYDSKTNSIKFDRITTVFTSHPTDKQEIKDQLEDIYANILNGSYSSSTIAGTSAKGLPFYNTPDMVVLMGMGFAPLAQALGTEINLSPTDIKVHDFNDSSNTAKLDYVLSYKSGKDSSSMKISMIVKKINGKWKFDATRIFGKHNNKGLSFGEESSKKHSNKTNKQNSNNTNNEASITDNDEQQSDDLNTNTFKINKEEYEDGGEKEYNNLYLFFQSGTISLIDNNSLKKRWTITNQSSDGEYDVFKLSNGDKIYKKAYDISLFQKEDNSTIHYNAQPAKNNLFL</sequence>
<dbReference type="AlphaFoldDB" id="A0A2W5FCQ3"/>
<keyword evidence="2" id="KW-0472">Membrane</keyword>
<feature type="region of interest" description="Disordered" evidence="1">
    <location>
        <begin position="297"/>
        <end position="338"/>
    </location>
</feature>
<evidence type="ECO:0000256" key="1">
    <source>
        <dbReference type="SAM" id="MobiDB-lite"/>
    </source>
</evidence>
<evidence type="ECO:0000313" key="3">
    <source>
        <dbReference type="EMBL" id="PZP52084.1"/>
    </source>
</evidence>
<name>A0A2W5FCQ3_9SPHI</name>
<reference evidence="3 4" key="1">
    <citation type="submission" date="2017-11" db="EMBL/GenBank/DDBJ databases">
        <title>Infants hospitalized years apart are colonized by the same room-sourced microbial strains.</title>
        <authorList>
            <person name="Brooks B."/>
            <person name="Olm M.R."/>
            <person name="Firek B.A."/>
            <person name="Baker R."/>
            <person name="Thomas B.C."/>
            <person name="Morowitz M.J."/>
            <person name="Banfield J.F."/>
        </authorList>
    </citation>
    <scope>NUCLEOTIDE SEQUENCE [LARGE SCALE GENOMIC DNA]</scope>
    <source>
        <strain evidence="3">S2_009_000_R2_76</strain>
    </source>
</reference>
<feature type="transmembrane region" description="Helical" evidence="2">
    <location>
        <begin position="14"/>
        <end position="38"/>
    </location>
</feature>